<gene>
    <name evidence="6" type="primary">ga05618</name>
    <name evidence="5" type="synonym">ga05164</name>
    <name evidence="5" type="ORF">PR202_ga05164</name>
    <name evidence="6" type="ORF">PR202_ga05618</name>
</gene>
<evidence type="ECO:0008006" key="8">
    <source>
        <dbReference type="Google" id="ProtNLM"/>
    </source>
</evidence>
<evidence type="ECO:0000256" key="2">
    <source>
        <dbReference type="ARBA" id="ARBA00023180"/>
    </source>
</evidence>
<evidence type="ECO:0000256" key="3">
    <source>
        <dbReference type="SAM" id="MobiDB-lite"/>
    </source>
</evidence>
<organism evidence="6 7">
    <name type="scientific">Eleusine coracana subsp. coracana</name>
    <dbReference type="NCBI Taxonomy" id="191504"/>
    <lineage>
        <taxon>Eukaryota</taxon>
        <taxon>Viridiplantae</taxon>
        <taxon>Streptophyta</taxon>
        <taxon>Embryophyta</taxon>
        <taxon>Tracheophyta</taxon>
        <taxon>Spermatophyta</taxon>
        <taxon>Magnoliopsida</taxon>
        <taxon>Liliopsida</taxon>
        <taxon>Poales</taxon>
        <taxon>Poaceae</taxon>
        <taxon>PACMAD clade</taxon>
        <taxon>Chloridoideae</taxon>
        <taxon>Cynodonteae</taxon>
        <taxon>Eleusininae</taxon>
        <taxon>Eleusine</taxon>
    </lineage>
</organism>
<reference evidence="6" key="2">
    <citation type="submission" date="2021-12" db="EMBL/GenBank/DDBJ databases">
        <title>Resequencing data analysis of finger millet.</title>
        <authorList>
            <person name="Hatakeyama M."/>
            <person name="Aluri S."/>
            <person name="Balachadran M.T."/>
            <person name="Sivarajan S.R."/>
            <person name="Poveda L."/>
            <person name="Shimizu-Inatsugi R."/>
            <person name="Schlapbach R."/>
            <person name="Sreeman S.M."/>
            <person name="Shimizu K.K."/>
        </authorList>
    </citation>
    <scope>NUCLEOTIDE SEQUENCE</scope>
</reference>
<comment type="caution">
    <text evidence="6">The sequence shown here is derived from an EMBL/GenBank/DDBJ whole genome shotgun (WGS) entry which is preliminary data.</text>
</comment>
<evidence type="ECO:0000256" key="1">
    <source>
        <dbReference type="ARBA" id="ARBA00008668"/>
    </source>
</evidence>
<name>A0AAV5BV40_ELECO</name>
<sequence length="386" mass="42221">MELTILLPLVIVLSSLSGVSSTSRNFTSMFTLGDSYMDTGNFVIMASPAIPTVFDKPPYGMTFFGHPTGRYSDGRVIIDFIAEALGLPLLPAFLSNSSDVSRGVNFAVGGATAIDVGFFERNNLVQFKLLNNSLHVQLGWFEELIRPSLCNATEGVPQRALSAILTTCLLQRRTHHSRFPYGTRTLVILLVIFKSLFIVGEFRIKDYNFLWMANKTEDEVRSYMPRVVKIIVSAVERLIIRDGAAFVVVPGNPPNGCSPAILTMFRSPNAADYDSIGCLRGINAVARQHNALLRAALGGLRGQAPPRHHHLRRLLRTRVVRDVLKACCGTGGAYNWNASSVCGMPGATACRNPAAYVSWDGVTTRRPSTATWPKGGSTGLTPIRRY</sequence>
<dbReference type="InterPro" id="IPR036514">
    <property type="entry name" value="SGNH_hydro_sf"/>
</dbReference>
<dbReference type="PANTHER" id="PTHR22835">
    <property type="entry name" value="ZINC FINGER FYVE DOMAIN CONTAINING PROTEIN"/>
    <property type="match status" value="1"/>
</dbReference>
<feature type="chain" id="PRO_5044714557" description="GDSL esterase/lipase" evidence="4">
    <location>
        <begin position="22"/>
        <end position="386"/>
    </location>
</feature>
<evidence type="ECO:0000313" key="7">
    <source>
        <dbReference type="Proteomes" id="UP001054889"/>
    </source>
</evidence>
<dbReference type="AlphaFoldDB" id="A0AAV5BV40"/>
<keyword evidence="4" id="KW-0732">Signal</keyword>
<feature type="region of interest" description="Disordered" evidence="3">
    <location>
        <begin position="367"/>
        <end position="386"/>
    </location>
</feature>
<evidence type="ECO:0000256" key="4">
    <source>
        <dbReference type="SAM" id="SignalP"/>
    </source>
</evidence>
<dbReference type="Gene3D" id="3.40.50.1110">
    <property type="entry name" value="SGNH hydrolase"/>
    <property type="match status" value="1"/>
</dbReference>
<reference evidence="6" key="1">
    <citation type="journal article" date="2018" name="DNA Res.">
        <title>Multiple hybrid de novo genome assembly of finger millet, an orphan allotetraploid crop.</title>
        <authorList>
            <person name="Hatakeyama M."/>
            <person name="Aluri S."/>
            <person name="Balachadran M.T."/>
            <person name="Sivarajan S.R."/>
            <person name="Patrignani A."/>
            <person name="Gruter S."/>
            <person name="Poveda L."/>
            <person name="Shimizu-Inatsugi R."/>
            <person name="Baeten J."/>
            <person name="Francoijs K.J."/>
            <person name="Nataraja K.N."/>
            <person name="Reddy Y.A.N."/>
            <person name="Phadnis S."/>
            <person name="Ravikumar R.L."/>
            <person name="Schlapbach R."/>
            <person name="Sreeman S.M."/>
            <person name="Shimizu K.K."/>
        </authorList>
    </citation>
    <scope>NUCLEOTIDE SEQUENCE</scope>
</reference>
<dbReference type="Proteomes" id="UP001054889">
    <property type="component" value="Unassembled WGS sequence"/>
</dbReference>
<feature type="signal peptide" evidence="4">
    <location>
        <begin position="1"/>
        <end position="21"/>
    </location>
</feature>
<dbReference type="InterPro" id="IPR001087">
    <property type="entry name" value="GDSL"/>
</dbReference>
<evidence type="ECO:0000313" key="6">
    <source>
        <dbReference type="EMBL" id="GJM89423.1"/>
    </source>
</evidence>
<comment type="similarity">
    <text evidence="1">Belongs to the 'GDSL' lipolytic enzyme family.</text>
</comment>
<accession>A0AAV5BV40</accession>
<dbReference type="EMBL" id="BQKI01000002">
    <property type="protein sequence ID" value="GJM89022.1"/>
    <property type="molecule type" value="Genomic_DNA"/>
</dbReference>
<dbReference type="PANTHER" id="PTHR22835:SF683">
    <property type="entry name" value="OS05G0506800 PROTEIN"/>
    <property type="match status" value="1"/>
</dbReference>
<proteinExistence type="inferred from homology"/>
<evidence type="ECO:0000313" key="5">
    <source>
        <dbReference type="EMBL" id="GJM89022.1"/>
    </source>
</evidence>
<dbReference type="EMBL" id="BQKI01000002">
    <property type="protein sequence ID" value="GJM89423.1"/>
    <property type="molecule type" value="Genomic_DNA"/>
</dbReference>
<keyword evidence="2" id="KW-0325">Glycoprotein</keyword>
<dbReference type="GO" id="GO:0016788">
    <property type="term" value="F:hydrolase activity, acting on ester bonds"/>
    <property type="evidence" value="ECO:0007669"/>
    <property type="project" value="InterPro"/>
</dbReference>
<keyword evidence="7" id="KW-1185">Reference proteome</keyword>
<dbReference type="Pfam" id="PF00657">
    <property type="entry name" value="Lipase_GDSL"/>
    <property type="match status" value="1"/>
</dbReference>
<protein>
    <recommendedName>
        <fullName evidence="8">GDSL esterase/lipase</fullName>
    </recommendedName>
</protein>